<accession>W9J9W3</accession>
<gene>
    <name evidence="1" type="ORF">FOZG_17552</name>
</gene>
<name>W9J9W3_FUSOX</name>
<dbReference type="EMBL" id="KI981472">
    <property type="protein sequence ID" value="EWZ28842.1"/>
    <property type="molecule type" value="Genomic_DNA"/>
</dbReference>
<sequence>MSASSVMLQFVALRIMRTSVMVWFSGQKKYFEFTAF</sequence>
<dbReference type="VEuPathDB" id="FungiDB:FOZG_17552"/>
<reference evidence="1" key="2">
    <citation type="submission" date="2014-02" db="EMBL/GenBank/DDBJ databases">
        <title>Annotation of the Genome Sequence of Fusarium oxysporum Fo47.</title>
        <authorList>
            <consortium name="The Broad Institute Genomics Platform"/>
            <person name="Ma L.-J."/>
            <person name="Corby-Kistler H."/>
            <person name="Broz K."/>
            <person name="Gale L.R."/>
            <person name="Jonkers W."/>
            <person name="O'Donnell K."/>
            <person name="Ploetz R."/>
            <person name="Steinberg C."/>
            <person name="Schwartz D.C."/>
            <person name="VanEtten H."/>
            <person name="Zhou S."/>
            <person name="Young S.K."/>
            <person name="Zeng Q."/>
            <person name="Gargeya S."/>
            <person name="Fitzgerald M."/>
            <person name="Abouelleil A."/>
            <person name="Alvarado L."/>
            <person name="Chapman S.B."/>
            <person name="Gainer-Dewar J."/>
            <person name="Goldberg J."/>
            <person name="Griggs A."/>
            <person name="Gujja S."/>
            <person name="Hansen M."/>
            <person name="Howarth C."/>
            <person name="Imamovic A."/>
            <person name="Ireland A."/>
            <person name="Larimer J."/>
            <person name="McCowan C."/>
            <person name="Murphy C."/>
            <person name="Pearson M."/>
            <person name="Poon T.W."/>
            <person name="Priest M."/>
            <person name="Roberts A."/>
            <person name="Saif S."/>
            <person name="Shea T."/>
            <person name="Sykes S."/>
            <person name="Wortman J."/>
            <person name="Nusbaum C."/>
            <person name="Birren B."/>
        </authorList>
    </citation>
    <scope>NUCLEOTIDE SEQUENCE</scope>
    <source>
        <strain evidence="1">Fo47</strain>
    </source>
</reference>
<proteinExistence type="predicted"/>
<reference evidence="1" key="1">
    <citation type="submission" date="2011-06" db="EMBL/GenBank/DDBJ databases">
        <title>The Genome Sequence of Fusarium oxysporum Fo47.</title>
        <authorList>
            <consortium name="The Broad Institute Genome Sequencing Platform"/>
            <person name="Ma L.-J."/>
            <person name="Gale L.R."/>
            <person name="Schwartz D.C."/>
            <person name="Zhou S."/>
            <person name="Corby-Kistler H."/>
            <person name="Young S.K."/>
            <person name="Zeng Q."/>
            <person name="Gargeya S."/>
            <person name="Fitzgerald M."/>
            <person name="Haas B."/>
            <person name="Abouelleil A."/>
            <person name="Alvarado L."/>
            <person name="Arachchi H.M."/>
            <person name="Berlin A."/>
            <person name="Brown A."/>
            <person name="Chapman S.B."/>
            <person name="Chen Z."/>
            <person name="Dunbar C."/>
            <person name="Freedman E."/>
            <person name="Gearin G."/>
            <person name="Gellesch M."/>
            <person name="Goldberg J."/>
            <person name="Griggs A."/>
            <person name="Gujja S."/>
            <person name="Heiman D."/>
            <person name="Howarth C."/>
            <person name="Larson L."/>
            <person name="Lui A."/>
            <person name="MacDonald P.J.P."/>
            <person name="Mehta T."/>
            <person name="Montmayeur A."/>
            <person name="Murphy C."/>
            <person name="Neiman D."/>
            <person name="Pearson M."/>
            <person name="Priest M."/>
            <person name="Roberts A."/>
            <person name="Saif S."/>
            <person name="Shea T."/>
            <person name="Shenoy N."/>
            <person name="Sisk P."/>
            <person name="Stolte C."/>
            <person name="Sykes S."/>
            <person name="Wortman J."/>
            <person name="Nusbaum C."/>
            <person name="Birren B."/>
        </authorList>
    </citation>
    <scope>NUCLEOTIDE SEQUENCE [LARGE SCALE GENOMIC DNA]</scope>
    <source>
        <strain evidence="1">Fo47</strain>
    </source>
</reference>
<dbReference type="Proteomes" id="UP000030766">
    <property type="component" value="Unassembled WGS sequence"/>
</dbReference>
<dbReference type="HOGENOM" id="CLU_3359718_0_0_1"/>
<protein>
    <submittedName>
        <fullName evidence="1">Uncharacterized protein</fullName>
    </submittedName>
</protein>
<organism evidence="1">
    <name type="scientific">Fusarium oxysporum Fo47</name>
    <dbReference type="NCBI Taxonomy" id="660027"/>
    <lineage>
        <taxon>Eukaryota</taxon>
        <taxon>Fungi</taxon>
        <taxon>Dikarya</taxon>
        <taxon>Ascomycota</taxon>
        <taxon>Pezizomycotina</taxon>
        <taxon>Sordariomycetes</taxon>
        <taxon>Hypocreomycetidae</taxon>
        <taxon>Hypocreales</taxon>
        <taxon>Nectriaceae</taxon>
        <taxon>Fusarium</taxon>
        <taxon>Fusarium oxysporum species complex</taxon>
    </lineage>
</organism>
<dbReference type="AlphaFoldDB" id="W9J9W3"/>
<evidence type="ECO:0000313" key="1">
    <source>
        <dbReference type="EMBL" id="EWZ28842.1"/>
    </source>
</evidence>